<gene>
    <name evidence="2" type="ORF">A3A79_05075</name>
</gene>
<dbReference type="EMBL" id="MFJV01000001">
    <property type="protein sequence ID" value="OGG24527.1"/>
    <property type="molecule type" value="Genomic_DNA"/>
</dbReference>
<sequence>MKSRLNQAQLKALSDFANTVAAAWFSGGVISLFFAQTTSLLEMLRFPLIGVLMTWFTLRWSLSLLEGVKR</sequence>
<name>A0A1F6AJW1_9BACT</name>
<evidence type="ECO:0000313" key="3">
    <source>
        <dbReference type="Proteomes" id="UP000178759"/>
    </source>
</evidence>
<keyword evidence="1" id="KW-1133">Transmembrane helix</keyword>
<accession>A0A1F6AJW1</accession>
<dbReference type="AlphaFoldDB" id="A0A1F6AJW1"/>
<protein>
    <submittedName>
        <fullName evidence="2">Uncharacterized protein</fullName>
    </submittedName>
</protein>
<reference evidence="2 3" key="1">
    <citation type="journal article" date="2016" name="Nat. Commun.">
        <title>Thousands of microbial genomes shed light on interconnected biogeochemical processes in an aquifer system.</title>
        <authorList>
            <person name="Anantharaman K."/>
            <person name="Brown C.T."/>
            <person name="Hug L.A."/>
            <person name="Sharon I."/>
            <person name="Castelle C.J."/>
            <person name="Probst A.J."/>
            <person name="Thomas B.C."/>
            <person name="Singh A."/>
            <person name="Wilkins M.J."/>
            <person name="Karaoz U."/>
            <person name="Brodie E.L."/>
            <person name="Williams K.H."/>
            <person name="Hubbard S.S."/>
            <person name="Banfield J.F."/>
        </authorList>
    </citation>
    <scope>NUCLEOTIDE SEQUENCE [LARGE SCALE GENOMIC DNA]</scope>
</reference>
<comment type="caution">
    <text evidence="2">The sequence shown here is derived from an EMBL/GenBank/DDBJ whole genome shotgun (WGS) entry which is preliminary data.</text>
</comment>
<evidence type="ECO:0000256" key="1">
    <source>
        <dbReference type="SAM" id="Phobius"/>
    </source>
</evidence>
<feature type="transmembrane region" description="Helical" evidence="1">
    <location>
        <begin position="46"/>
        <end position="65"/>
    </location>
</feature>
<feature type="transmembrane region" description="Helical" evidence="1">
    <location>
        <begin position="12"/>
        <end position="34"/>
    </location>
</feature>
<dbReference type="STRING" id="1798392.A3A79_05075"/>
<dbReference type="Proteomes" id="UP000178759">
    <property type="component" value="Unassembled WGS sequence"/>
</dbReference>
<proteinExistence type="predicted"/>
<keyword evidence="1" id="KW-0472">Membrane</keyword>
<organism evidence="2 3">
    <name type="scientific">Candidatus Gottesmanbacteria bacterium RIFCSPLOWO2_01_FULL_43_11b</name>
    <dbReference type="NCBI Taxonomy" id="1798392"/>
    <lineage>
        <taxon>Bacteria</taxon>
        <taxon>Candidatus Gottesmaniibacteriota</taxon>
    </lineage>
</organism>
<keyword evidence="1" id="KW-0812">Transmembrane</keyword>
<evidence type="ECO:0000313" key="2">
    <source>
        <dbReference type="EMBL" id="OGG24527.1"/>
    </source>
</evidence>